<dbReference type="Pfam" id="PF05014">
    <property type="entry name" value="Nuc_deoxyrib_tr"/>
    <property type="match status" value="1"/>
</dbReference>
<dbReference type="Gene3D" id="3.40.50.450">
    <property type="match status" value="1"/>
</dbReference>
<dbReference type="InterPro" id="IPR051239">
    <property type="entry name" value="2'-dNMP_N-hydrolase"/>
</dbReference>
<name>A0A975NVM6_9BRAD</name>
<sequence>MKIYLAGPDVFLPDALDIGRRKAEVCARHGLTGLYPLDNAVDVTAGDASLNIFKGNEAMMIEADAVIANLTPFRGPGADAGTVYELGYMAGRGKLCLGYSNHPSSYADRVRELTGVNSRDGRLIDRHGLTVEDFGLTDNLMMIHALDLYGCALVTPQQAPADLWRDLTAFEACVRMAAERLSPAPMRASS</sequence>
<dbReference type="EMBL" id="CP076136">
    <property type="protein sequence ID" value="QWG22223.1"/>
    <property type="molecule type" value="Genomic_DNA"/>
</dbReference>
<dbReference type="Proteomes" id="UP000676951">
    <property type="component" value="Chromosome"/>
</dbReference>
<dbReference type="PANTHER" id="PTHR15364:SF0">
    <property type="entry name" value="2'-DEOXYNUCLEOSIDE 5'-PHOSPHATE N-HYDROLASE 1"/>
    <property type="match status" value="1"/>
</dbReference>
<dbReference type="AlphaFoldDB" id="A0A975NVM6"/>
<dbReference type="GO" id="GO:0009159">
    <property type="term" value="P:deoxyribonucleoside monophosphate catabolic process"/>
    <property type="evidence" value="ECO:0007669"/>
    <property type="project" value="TreeGrafter"/>
</dbReference>
<keyword evidence="2" id="KW-1185">Reference proteome</keyword>
<dbReference type="PANTHER" id="PTHR15364">
    <property type="entry name" value="2'-DEOXYNUCLEOSIDE 5'-PHOSPHATE N-HYDROLASE 1"/>
    <property type="match status" value="1"/>
</dbReference>
<evidence type="ECO:0000313" key="1">
    <source>
        <dbReference type="EMBL" id="QWG22223.1"/>
    </source>
</evidence>
<proteinExistence type="predicted"/>
<dbReference type="InterPro" id="IPR007710">
    <property type="entry name" value="Nucleoside_deoxyribTrfase"/>
</dbReference>
<dbReference type="GO" id="GO:0070694">
    <property type="term" value="F:5-hydroxymethyl-dUMP N-hydrolase activity"/>
    <property type="evidence" value="ECO:0007669"/>
    <property type="project" value="TreeGrafter"/>
</dbReference>
<dbReference type="SUPFAM" id="SSF52309">
    <property type="entry name" value="N-(deoxy)ribosyltransferase-like"/>
    <property type="match status" value="1"/>
</dbReference>
<dbReference type="RefSeq" id="WP_215602992.1">
    <property type="nucleotide sequence ID" value="NZ_CP076136.1"/>
</dbReference>
<evidence type="ECO:0000313" key="2">
    <source>
        <dbReference type="Proteomes" id="UP000676951"/>
    </source>
</evidence>
<organism evidence="1 2">
    <name type="scientific">Bradyrhizobium sediminis</name>
    <dbReference type="NCBI Taxonomy" id="2840469"/>
    <lineage>
        <taxon>Bacteria</taxon>
        <taxon>Pseudomonadati</taxon>
        <taxon>Pseudomonadota</taxon>
        <taxon>Alphaproteobacteria</taxon>
        <taxon>Hyphomicrobiales</taxon>
        <taxon>Nitrobacteraceae</taxon>
        <taxon>Bradyrhizobium</taxon>
    </lineage>
</organism>
<reference evidence="1 2" key="1">
    <citation type="submission" date="2021-06" db="EMBL/GenBank/DDBJ databases">
        <title>Bradyrhizobium sp. S2-11-4 Genome sequencing.</title>
        <authorList>
            <person name="Jin L."/>
        </authorList>
    </citation>
    <scope>NUCLEOTIDE SEQUENCE [LARGE SCALE GENOMIC DNA]</scope>
    <source>
        <strain evidence="1 2">S2-11-4</strain>
    </source>
</reference>
<protein>
    <submittedName>
        <fullName evidence="1">Nucleoside 2-deoxyribosyltransferase</fullName>
    </submittedName>
</protein>
<accession>A0A975NVM6</accession>
<gene>
    <name evidence="1" type="ORF">KMZ93_19920</name>
</gene>